<dbReference type="EMBL" id="JAHESE010000032">
    <property type="protein sequence ID" value="MBT1711341.1"/>
    <property type="molecule type" value="Genomic_DNA"/>
</dbReference>
<reference evidence="2 3" key="1">
    <citation type="submission" date="2021-05" db="EMBL/GenBank/DDBJ databases">
        <title>A Polyphasic approach of four new species of the genus Ohtaekwangia: Ohtaekwangia histidinii sp. nov., Ohtaekwangia cretensis sp. nov., Ohtaekwangia indiensis sp. nov., Ohtaekwangia reichenbachii sp. nov. from diverse environment.</title>
        <authorList>
            <person name="Octaviana S."/>
        </authorList>
    </citation>
    <scope>NUCLEOTIDE SEQUENCE [LARGE SCALE GENOMIC DNA]</scope>
    <source>
        <strain evidence="2 3">PWU5</strain>
    </source>
</reference>
<protein>
    <submittedName>
        <fullName evidence="2">Uncharacterized protein</fullName>
    </submittedName>
</protein>
<evidence type="ECO:0000256" key="1">
    <source>
        <dbReference type="SAM" id="MobiDB-lite"/>
    </source>
</evidence>
<comment type="caution">
    <text evidence="2">The sequence shown here is derived from an EMBL/GenBank/DDBJ whole genome shotgun (WGS) entry which is preliminary data.</text>
</comment>
<evidence type="ECO:0000313" key="2">
    <source>
        <dbReference type="EMBL" id="MBT1711341.1"/>
    </source>
</evidence>
<keyword evidence="3" id="KW-1185">Reference proteome</keyword>
<dbReference type="AlphaFoldDB" id="A0AAP2GS51"/>
<dbReference type="Proteomes" id="UP001319080">
    <property type="component" value="Unassembled WGS sequence"/>
</dbReference>
<organism evidence="2 3">
    <name type="scientific">Dawidia cretensis</name>
    <dbReference type="NCBI Taxonomy" id="2782350"/>
    <lineage>
        <taxon>Bacteria</taxon>
        <taxon>Pseudomonadati</taxon>
        <taxon>Bacteroidota</taxon>
        <taxon>Cytophagia</taxon>
        <taxon>Cytophagales</taxon>
        <taxon>Chryseotaleaceae</taxon>
        <taxon>Dawidia</taxon>
    </lineage>
</organism>
<name>A0AAP2GS51_9BACT</name>
<sequence length="60" mass="6829">MQKRLSITSTRCSTSSTPPRATQLTRFRKDGSKLGVYESLYVLTKEDGRWGVKLRSSYAE</sequence>
<dbReference type="RefSeq" id="WP_254086918.1">
    <property type="nucleotide sequence ID" value="NZ_JAHESE010000032.1"/>
</dbReference>
<accession>A0AAP2GS51</accession>
<evidence type="ECO:0000313" key="3">
    <source>
        <dbReference type="Proteomes" id="UP001319080"/>
    </source>
</evidence>
<feature type="region of interest" description="Disordered" evidence="1">
    <location>
        <begin position="1"/>
        <end position="22"/>
    </location>
</feature>
<proteinExistence type="predicted"/>
<gene>
    <name evidence="2" type="ORF">KK062_24075</name>
</gene>